<proteinExistence type="predicted"/>
<protein>
    <submittedName>
        <fullName evidence="1">Uncharacterized protein</fullName>
    </submittedName>
</protein>
<name>A0A1W1UAU6_9DEIO</name>
<keyword evidence="2" id="KW-1185">Reference proteome</keyword>
<dbReference type="Proteomes" id="UP000192582">
    <property type="component" value="Unassembled WGS sequence"/>
</dbReference>
<gene>
    <name evidence="1" type="ORF">SAMN00790413_06543</name>
</gene>
<organism evidence="1 2">
    <name type="scientific">Deinococcus hopiensis KR-140</name>
    <dbReference type="NCBI Taxonomy" id="695939"/>
    <lineage>
        <taxon>Bacteria</taxon>
        <taxon>Thermotogati</taxon>
        <taxon>Deinococcota</taxon>
        <taxon>Deinococci</taxon>
        <taxon>Deinococcales</taxon>
        <taxon>Deinococcaceae</taxon>
        <taxon>Deinococcus</taxon>
    </lineage>
</organism>
<dbReference type="EMBL" id="FWWU01000002">
    <property type="protein sequence ID" value="SMB78197.1"/>
    <property type="molecule type" value="Genomic_DNA"/>
</dbReference>
<reference evidence="1 2" key="1">
    <citation type="submission" date="2017-04" db="EMBL/GenBank/DDBJ databases">
        <authorList>
            <person name="Afonso C.L."/>
            <person name="Miller P.J."/>
            <person name="Scott M.A."/>
            <person name="Spackman E."/>
            <person name="Goraichik I."/>
            <person name="Dimitrov K.M."/>
            <person name="Suarez D.L."/>
            <person name="Swayne D.E."/>
        </authorList>
    </citation>
    <scope>NUCLEOTIDE SEQUENCE [LARGE SCALE GENOMIC DNA]</scope>
    <source>
        <strain evidence="1 2">KR-140</strain>
    </source>
</reference>
<evidence type="ECO:0000313" key="2">
    <source>
        <dbReference type="Proteomes" id="UP000192582"/>
    </source>
</evidence>
<evidence type="ECO:0000313" key="1">
    <source>
        <dbReference type="EMBL" id="SMB78197.1"/>
    </source>
</evidence>
<dbReference type="AlphaFoldDB" id="A0A1W1UAU6"/>
<dbReference type="STRING" id="695939.SAMN00790413_06543"/>
<accession>A0A1W1UAU6</accession>
<sequence>MQRGTNCHPGARLITGDFNTDIALHRCLQHAVRSSYGPHLRHNPQWETTAYHIGDSPSLGRVISNTLLQNLRVRRHLHGHRPHLGQVPGDAA</sequence>